<dbReference type="EMBL" id="FYEH01000004">
    <property type="protein sequence ID" value="SNB64607.1"/>
    <property type="molecule type" value="Genomic_DNA"/>
</dbReference>
<evidence type="ECO:0000259" key="2">
    <source>
        <dbReference type="Pfam" id="PF19291"/>
    </source>
</evidence>
<dbReference type="GO" id="GO:0005975">
    <property type="term" value="P:carbohydrate metabolic process"/>
    <property type="evidence" value="ECO:0007669"/>
    <property type="project" value="InterPro"/>
</dbReference>
<dbReference type="PANTHER" id="PTHR31616:SF0">
    <property type="entry name" value="GLUCAN 1,4-ALPHA-GLUCOSIDASE"/>
    <property type="match status" value="1"/>
</dbReference>
<dbReference type="Gene3D" id="1.50.10.10">
    <property type="match status" value="1"/>
</dbReference>
<reference evidence="3 4" key="1">
    <citation type="submission" date="2017-06" db="EMBL/GenBank/DDBJ databases">
        <authorList>
            <person name="Kim H.J."/>
            <person name="Triplett B.A."/>
        </authorList>
    </citation>
    <scope>NUCLEOTIDE SEQUENCE [LARGE SCALE GENOMIC DNA]</scope>
    <source>
        <strain evidence="3 4">B29T1</strain>
    </source>
</reference>
<protein>
    <submittedName>
        <fullName evidence="3">Glucoamylase (Glucan-1,4-alpha-glucosidase), GH15 family</fullName>
    </submittedName>
</protein>
<proteinExistence type="predicted"/>
<evidence type="ECO:0000259" key="1">
    <source>
        <dbReference type="Pfam" id="PF00723"/>
    </source>
</evidence>
<dbReference type="InterPro" id="IPR008928">
    <property type="entry name" value="6-hairpin_glycosidase_sf"/>
</dbReference>
<dbReference type="InterPro" id="IPR011613">
    <property type="entry name" value="GH15-like"/>
</dbReference>
<sequence length="599" mass="67831">MPEAPSANLDLGLIGNCQIGALIDDWGRIVWSCMPRLDSDPIFDRLLDDGADVEDGFFAIEMENAVRCERHYIAKTAVLVTQVYDAAGRGLEITDFAPRFEQFGRTHRPAMLIRIIRPIKDSPRIRVRLRPRFGYGAIQPVRTRGTHHIRYQGDMFTARLTTCAPVSYVMAESLFRLHRPMHFILGPDEGLNRPIAEIANEFLEKTIGYWHRLIGHLHLPADWQEEVIRSAITLKLCSFEETGAIVAAHTTSLPEAPGEGRNWDYRYCWVRDALFVVRALNGLGTIETMGQYLVYLRDIVAESATGFLQPVYGIGLEPVLLEREVETLRGYRGNQPVRVGNQAFEHHQHDGYGSVILAVAQTFFDHRVAEPAGIDAFQALERLGEMARELYDKPDAGLWELRQNARIHTHSSMMCWAACDRLARIARQLGETERATYWSDSAAAIKAVILRRAWNESMQSFVSSFEGTDLDAALLLMPATGFIQAKDPRFLSTLAAIEQRLVNGPYVFRYREADDFGEPEHAFIVCSFWYIEALHRVGRRDEARELFKTMQGHANSLGLMSEHIDVKTGEMWGNLPQTYSHVGLITCALQLSRPWSDVV</sequence>
<dbReference type="RefSeq" id="WP_088560699.1">
    <property type="nucleotide sequence ID" value="NZ_FYEH01000004.1"/>
</dbReference>
<feature type="domain" description="Trehalase-like N-terminal" evidence="2">
    <location>
        <begin position="11"/>
        <end position="139"/>
    </location>
</feature>
<dbReference type="Pfam" id="PF00723">
    <property type="entry name" value="Glyco_hydro_15"/>
    <property type="match status" value="1"/>
</dbReference>
<name>A0A212QY00_9PROT</name>
<dbReference type="Pfam" id="PF19291">
    <property type="entry name" value="TREH_N"/>
    <property type="match status" value="1"/>
</dbReference>
<dbReference type="InterPro" id="IPR045582">
    <property type="entry name" value="Trehalase-like_N"/>
</dbReference>
<dbReference type="OrthoDB" id="3902805at2"/>
<organism evidence="3 4">
    <name type="scientific">Arboricoccus pini</name>
    <dbReference type="NCBI Taxonomy" id="1963835"/>
    <lineage>
        <taxon>Bacteria</taxon>
        <taxon>Pseudomonadati</taxon>
        <taxon>Pseudomonadota</taxon>
        <taxon>Alphaproteobacteria</taxon>
        <taxon>Geminicoccales</taxon>
        <taxon>Geminicoccaceae</taxon>
        <taxon>Arboricoccus</taxon>
    </lineage>
</organism>
<gene>
    <name evidence="3" type="ORF">SAMN07250955_104111</name>
</gene>
<keyword evidence="4" id="KW-1185">Reference proteome</keyword>
<dbReference type="Proteomes" id="UP000197065">
    <property type="component" value="Unassembled WGS sequence"/>
</dbReference>
<dbReference type="AlphaFoldDB" id="A0A212QY00"/>
<dbReference type="PANTHER" id="PTHR31616">
    <property type="entry name" value="TREHALASE"/>
    <property type="match status" value="1"/>
</dbReference>
<evidence type="ECO:0000313" key="4">
    <source>
        <dbReference type="Proteomes" id="UP000197065"/>
    </source>
</evidence>
<evidence type="ECO:0000313" key="3">
    <source>
        <dbReference type="EMBL" id="SNB64607.1"/>
    </source>
</evidence>
<feature type="domain" description="GH15-like" evidence="1">
    <location>
        <begin position="226"/>
        <end position="588"/>
    </location>
</feature>
<dbReference type="SUPFAM" id="SSF48208">
    <property type="entry name" value="Six-hairpin glycosidases"/>
    <property type="match status" value="1"/>
</dbReference>
<accession>A0A212QY00</accession>
<dbReference type="GO" id="GO:0004553">
    <property type="term" value="F:hydrolase activity, hydrolyzing O-glycosyl compounds"/>
    <property type="evidence" value="ECO:0007669"/>
    <property type="project" value="TreeGrafter"/>
</dbReference>
<dbReference type="InterPro" id="IPR012341">
    <property type="entry name" value="6hp_glycosidase-like_sf"/>
</dbReference>